<evidence type="ECO:0000313" key="4">
    <source>
        <dbReference type="Proteomes" id="UP000629468"/>
    </source>
</evidence>
<dbReference type="AlphaFoldDB" id="A0A8H7F203"/>
<dbReference type="InterPro" id="IPR011009">
    <property type="entry name" value="Kinase-like_dom_sf"/>
</dbReference>
<dbReference type="EMBL" id="JABXXO010000007">
    <property type="protein sequence ID" value="KAF7773422.1"/>
    <property type="molecule type" value="Genomic_DNA"/>
</dbReference>
<feature type="transmembrane region" description="Helical" evidence="1">
    <location>
        <begin position="152"/>
        <end position="173"/>
    </location>
</feature>
<evidence type="ECO:0000256" key="1">
    <source>
        <dbReference type="SAM" id="Phobius"/>
    </source>
</evidence>
<dbReference type="PROSITE" id="PS50011">
    <property type="entry name" value="PROTEIN_KINASE_DOM"/>
    <property type="match status" value="1"/>
</dbReference>
<organism evidence="3 4">
    <name type="scientific">Agaricus bisporus var. burnettii</name>
    <dbReference type="NCBI Taxonomy" id="192524"/>
    <lineage>
        <taxon>Eukaryota</taxon>
        <taxon>Fungi</taxon>
        <taxon>Dikarya</taxon>
        <taxon>Basidiomycota</taxon>
        <taxon>Agaricomycotina</taxon>
        <taxon>Agaricomycetes</taxon>
        <taxon>Agaricomycetidae</taxon>
        <taxon>Agaricales</taxon>
        <taxon>Agaricineae</taxon>
        <taxon>Agaricaceae</taxon>
        <taxon>Agaricus</taxon>
    </lineage>
</organism>
<protein>
    <recommendedName>
        <fullName evidence="2">Protein kinase domain-containing protein</fullName>
    </recommendedName>
</protein>
<dbReference type="SUPFAM" id="SSF56112">
    <property type="entry name" value="Protein kinase-like (PK-like)"/>
    <property type="match status" value="1"/>
</dbReference>
<dbReference type="Proteomes" id="UP000629468">
    <property type="component" value="Unassembled WGS sequence"/>
</dbReference>
<sequence>MKIETLQEVQQVTNSLRILCNRPTGLAPTIPVTLLHPILNVFNGDCQSYTPRTEDYRFAQELSTLSRFYSRESERQVAFMDACSKYGLNIEGQSVAGTGYATDGSIVHNQWPCLIVKFKNEIGSTGAEAVFQAAAYYRAYMQRNKSRLNMKFTFPCIGLYMIGPLMGFFGMVYTTFVNLQMLGQPVRLDYHKTGDDQWTSLARHLGALREAIKKLKALYSEESEMMTQVQMTSMDAIFYPAYCEFDQFDQVKSVEYTSQPFDGKLVFHGKCDGKEVVTKFVKRYSLELHNLCQQNGWAPRILGSRDLQGGWTMVVMERLDESWKMACGYDKTEKLCAEIRKVLVVIHQYNYVHGDVRDVNIMVKEEGERQLIKLVDFDWGGKIGETRYPRNVGDCRLVRRPAGVCDGELVLTDHDMHMLDYMFQDIVLCDSPWWTKKVEYM</sequence>
<gene>
    <name evidence="3" type="ORF">Agabi119p4_5589</name>
</gene>
<accession>A0A8H7F203</accession>
<dbReference type="Gene3D" id="1.10.510.10">
    <property type="entry name" value="Transferase(Phosphotransferase) domain 1"/>
    <property type="match status" value="1"/>
</dbReference>
<name>A0A8H7F203_AGABI</name>
<evidence type="ECO:0000313" key="3">
    <source>
        <dbReference type="EMBL" id="KAF7773422.1"/>
    </source>
</evidence>
<keyword evidence="1" id="KW-0812">Transmembrane</keyword>
<evidence type="ECO:0000259" key="2">
    <source>
        <dbReference type="PROSITE" id="PS50011"/>
    </source>
</evidence>
<dbReference type="GO" id="GO:0004672">
    <property type="term" value="F:protein kinase activity"/>
    <property type="evidence" value="ECO:0007669"/>
    <property type="project" value="InterPro"/>
</dbReference>
<feature type="domain" description="Protein kinase" evidence="2">
    <location>
        <begin position="176"/>
        <end position="441"/>
    </location>
</feature>
<dbReference type="GO" id="GO:0005524">
    <property type="term" value="F:ATP binding"/>
    <property type="evidence" value="ECO:0007669"/>
    <property type="project" value="InterPro"/>
</dbReference>
<proteinExistence type="predicted"/>
<keyword evidence="1" id="KW-1133">Transmembrane helix</keyword>
<reference evidence="3 4" key="1">
    <citation type="journal article" name="Sci. Rep.">
        <title>Telomere-to-telomere assembled and centromere annotated genomes of the two main subspecies of the button mushroom Agaricus bisporus reveal especially polymorphic chromosome ends.</title>
        <authorList>
            <person name="Sonnenberg A.S.M."/>
            <person name="Sedaghat-Telgerd N."/>
            <person name="Lavrijssen B."/>
            <person name="Ohm R.A."/>
            <person name="Hendrickx P.M."/>
            <person name="Scholtmeijer K."/>
            <person name="Baars J.J.P."/>
            <person name="van Peer A."/>
        </authorList>
    </citation>
    <scope>NUCLEOTIDE SEQUENCE [LARGE SCALE GENOMIC DNA]</scope>
    <source>
        <strain evidence="3 4">H119_p4</strain>
    </source>
</reference>
<comment type="caution">
    <text evidence="3">The sequence shown here is derived from an EMBL/GenBank/DDBJ whole genome shotgun (WGS) entry which is preliminary data.</text>
</comment>
<keyword evidence="1" id="KW-0472">Membrane</keyword>
<dbReference type="InterPro" id="IPR000719">
    <property type="entry name" value="Prot_kinase_dom"/>
</dbReference>